<keyword evidence="8 10" id="KW-0131">Cell cycle</keyword>
<feature type="region of interest" description="Disordered" evidence="11">
    <location>
        <begin position="714"/>
        <end position="747"/>
    </location>
</feature>
<feature type="compositionally biased region" description="Acidic residues" evidence="11">
    <location>
        <begin position="2075"/>
        <end position="2108"/>
    </location>
</feature>
<feature type="region of interest" description="Disordered" evidence="11">
    <location>
        <begin position="1614"/>
        <end position="1680"/>
    </location>
</feature>
<evidence type="ECO:0000256" key="1">
    <source>
        <dbReference type="ARBA" id="ARBA00004123"/>
    </source>
</evidence>
<feature type="region of interest" description="Disordered" evidence="11">
    <location>
        <begin position="2515"/>
        <end position="2592"/>
    </location>
</feature>
<dbReference type="InterPro" id="IPR033031">
    <property type="entry name" value="Scc2/Nipped-B"/>
</dbReference>
<name>A0ABQ8U2Y3_9EUKA</name>
<dbReference type="SMART" id="SM00249">
    <property type="entry name" value="PHD"/>
    <property type="match status" value="1"/>
</dbReference>
<feature type="compositionally biased region" description="Low complexity" evidence="11">
    <location>
        <begin position="1138"/>
        <end position="1158"/>
    </location>
</feature>
<feature type="compositionally biased region" description="Basic residues" evidence="11">
    <location>
        <begin position="384"/>
        <end position="393"/>
    </location>
</feature>
<dbReference type="Gene3D" id="3.30.40.10">
    <property type="entry name" value="Zinc/RING finger domain, C3HC4 (zinc finger)"/>
    <property type="match status" value="1"/>
</dbReference>
<evidence type="ECO:0000313" key="14">
    <source>
        <dbReference type="Proteomes" id="UP001141327"/>
    </source>
</evidence>
<keyword evidence="6" id="KW-0862">Zinc</keyword>
<dbReference type="Gene3D" id="1.25.10.10">
    <property type="entry name" value="Leucine-rich Repeat Variant"/>
    <property type="match status" value="1"/>
</dbReference>
<dbReference type="Proteomes" id="UP001141327">
    <property type="component" value="Unassembled WGS sequence"/>
</dbReference>
<dbReference type="InterPro" id="IPR011011">
    <property type="entry name" value="Znf_FYVE_PHD"/>
</dbReference>
<dbReference type="Gene3D" id="2.40.160.120">
    <property type="match status" value="1"/>
</dbReference>
<comment type="caution">
    <text evidence="13">The sequence shown here is derived from an EMBL/GenBank/DDBJ whole genome shotgun (WGS) entry which is preliminary data.</text>
</comment>
<dbReference type="Pfam" id="PF12830">
    <property type="entry name" value="Nipped-B_C"/>
    <property type="match status" value="1"/>
</dbReference>
<dbReference type="InterPro" id="IPR026003">
    <property type="entry name" value="Cohesin_HEAT"/>
</dbReference>
<evidence type="ECO:0000256" key="6">
    <source>
        <dbReference type="ARBA" id="ARBA00022833"/>
    </source>
</evidence>
<dbReference type="SUPFAM" id="SSF144000">
    <property type="entry name" value="Oxysterol-binding protein-like"/>
    <property type="match status" value="1"/>
</dbReference>
<dbReference type="InterPro" id="IPR024986">
    <property type="entry name" value="Nipped-B_C"/>
</dbReference>
<dbReference type="InterPro" id="IPR013083">
    <property type="entry name" value="Znf_RING/FYVE/PHD"/>
</dbReference>
<evidence type="ECO:0000256" key="3">
    <source>
        <dbReference type="ARBA" id="ARBA00022723"/>
    </source>
</evidence>
<keyword evidence="5 9" id="KW-0863">Zinc-finger</keyword>
<feature type="compositionally biased region" description="Acidic residues" evidence="11">
    <location>
        <begin position="1633"/>
        <end position="1644"/>
    </location>
</feature>
<dbReference type="PROSITE" id="PS01359">
    <property type="entry name" value="ZF_PHD_1"/>
    <property type="match status" value="1"/>
</dbReference>
<sequence length="2592" mass="284452">MSTPASSQVPQQTVMSQSTVPATLSQPVARTSRPRPTSTILPLSSVHCEFLLQNVPDLVPFPTLVTSTRPTTTTLPTPSLFDDVRSLIDETHFQPVSLRTGAKLAVGTPVEPSLLEPLLESEPALLLGPGIPPLCPGYTPPPPTPIPARHFRFQFPIPPPAIQPLPTAAESPAVSVSVVIPNLPSTELPFSPRSRLKAASKKTVTPKKKKPAAEPAVIEAQKAGGIAYFQALTDAIFEEEDSLLDSPTPKTIHAMALEAKRLFEARQFTEVPAEPLKRLLMLLGKCIAGWGFEQADARASWNDLKDEKLVLSVEAAMTILYVLSTPDLPTSFYDDEVIETVLNLTGHLLKKHIFPAYDESYRTSATTEAEAPDGAPADDDKKPAKAAKGRKKQPPPLCDQFMNRVCALLDRLHEFVTAKSLNEMTAIKLFAGFPEMRTVILKEIFSSITKGELSAKKLKRTYKGTNWSPDWIPPHTRTVNSHSKYVSLCLPAHQEDDMTLNAETARNANTFDGSLRCAQAFVDWFMRRCFPTGTAKDKGDTTAKDYREAFIALVEDLVTILFRPEWPVAEVLLSLMCSTLMRTVTSPQKAGDLAVRTLALDVLGRVCTEMHHAQLDAGALVDPQGLDGLVSKEQQALAAAAASTTSASSQSQPAGPGRPHCAACKKEIIGAAASLRCSNCGDSFHLRCVSGAPAPSDERPWQCDRCIVAAQVQEQPSPKKKKGGRRAKAQPLDAPPPPPADAPDRQPAATLAEAKECVLKELLFNYLAAQTAPEAIDASHYLVCLWDHMDHQRDHETAATNPKKPFYQRLWSFESTPVTRAALPRLSTAGSLQIARWLGQSHPFMLSLSSLIKHVVAMLEDGQIQIRVAFFCLTHTPHIHAPQDGQIQIRDGQIQIRVAFFCLTHTPHIHAPQDGQIQIRDGQIQIRVAFFCLTHTPHIHAAQDGQIQIRDGQIQIRVAFFCLTHTPHIHAPQDGQIQIRIHALKALTAIVRSKPSVLGEDVVREGVRQRFVDISIRVRESAVDLVGQYIFHQAQLSRQYYQMVVDRNQDKGTSVRKKVVKILKAICLQQPNHPHIADICGVLIRRIHDAEESVKREVVGAFEDLWFKGTFDPLTAKTPVGVIGAGAALEDAETQSDPSASTSTTTSATAAPPATATPVPLDALDEHAALVSTLTLQQRLQQMVFTLDQSTSHEWLVELLKRLLAESNRSLLPFRSVPLLHTQLTQTRHCLPLPCRLPHQLLAETNKSRAQVRSICSHMCECLVNSLLALEETPGGQELPHKWCQFAQGVTTYYPEHFPHVSLPSEYNASQPCPQLSHTRLSSHTHTSRMQFLHALAAFGDADSKLLSPHIVTLSRYLLIEPGRPLRPDESRVVEYVLTILVSVLPMLSSLAVEFVANLEKALILLVLNAASLQIVEMALKCVSRMVVQVSKNKTLLVDTLVHVYRPLQRCRAFQATTAEAEVSRIRGAAERSLSLVALAMRHFDFDANITADHPAAAAVGLHAGHYLETVINELTYYCDFADVRIKCRAIHSLGMVMCRAKESAGPPAGDSQPEEVSVFRSLLDVYCRRTKDWLAPTSGREIQLATLRSLHSFLTDEEEKILSKQSTDLTKAAKAAAKPSKSAASKKAASSSDDDTTTADEASDAAGGAEEASGVVDDDDGDEADHEHEEAAAEAEGGSEWLGYAHDSGVSSTLFQHHQEALLRLVLDASLPHRRAALQVVKVGFIQGVLHPEHCISALVTLFADEEPATREMAQHLFTETLTKKPDWVTCSSIVSGILGAFDFLRRIRPAASGGSLAYYTARGNTLPNTPIFGRLFTSLRERGRAKRKEFLREVTNKLQFSFDFPGRLDTELMLFLVEILASLSYTVQDDPLGLVYFANQTIIRLLSELQPRLKEPLKARKEQPETDPVSPDVLATARQVEVLLALYRLKAFLKSAYGLSDSKCQAYSPWDAKATEKPAVRSEDAAEFALPAPVNERSNLGAIRALYATLKNFAKGGDDISVVAKPQRGRGGRKKATAAAGEEAATAVATEGAKPATAAAAKKPVSRGKKRTAPKRTTAGRKRSRFASPSSDDSSDEPSLDDDDDDDEDAGEAPEPPQEDEEEEPRFEEPKELMVKQSSRLLCSEMTSPTPTPTPNPVVKCQLIQFHLDGKDFSQYRSSTGGLKLLEERVVTAQRSAMWKIFKDVGRSVLDRGKNLVNFSLPTSVFECRSLLHKLCDAWAYAPIYLTRAAATKDPTERMKCVIAFIFSGLHLAHSFWKPFNPILGETYQGSYPDGTQLFLEQSTHHPPGSRWLVIGPHNAWRFHGSAIMSAAFRGNVVWGSQTGPNVIEFADGQKIEFSTPTMGIHGLLMGERFYDFAGTLHFRDTANRIGAEISINCDAPGFLRGLFARGKSLADTCRGTIFRYPATLAPRLNGLVIPSDTEKAQCEKLADIEGGWFSYLEIAHERLWEINRERPFHCEDVERALPSDARFREDLRVHALGNNEASNVIKIRMEEQQRHEARLRKQYHDSHPDLFAHQPDLPGTAVQLPPDDAAIPDEASIPHSADEDLPDASALAAMAETAAAEASGTAPVTFSPSPTPTPAATATHK</sequence>
<dbReference type="InterPro" id="IPR001965">
    <property type="entry name" value="Znf_PHD"/>
</dbReference>
<evidence type="ECO:0000256" key="4">
    <source>
        <dbReference type="ARBA" id="ARBA00022737"/>
    </source>
</evidence>
<evidence type="ECO:0000256" key="11">
    <source>
        <dbReference type="SAM" id="MobiDB-lite"/>
    </source>
</evidence>
<dbReference type="Pfam" id="PF01237">
    <property type="entry name" value="Oxysterol_BP"/>
    <property type="match status" value="1"/>
</dbReference>
<feature type="compositionally biased region" description="Low complexity" evidence="11">
    <location>
        <begin position="1614"/>
        <end position="1632"/>
    </location>
</feature>
<comment type="similarity">
    <text evidence="2 10">Belongs to the SCC2/Nipped-B family.</text>
</comment>
<evidence type="ECO:0000259" key="12">
    <source>
        <dbReference type="PROSITE" id="PS50016"/>
    </source>
</evidence>
<proteinExistence type="inferred from homology"/>
<feature type="domain" description="PHD-type" evidence="12">
    <location>
        <begin position="658"/>
        <end position="709"/>
    </location>
</feature>
<feature type="compositionally biased region" description="Basic residues" evidence="11">
    <location>
        <begin position="2046"/>
        <end position="2067"/>
    </location>
</feature>
<feature type="region of interest" description="Disordered" evidence="11">
    <location>
        <begin position="1131"/>
        <end position="1159"/>
    </location>
</feature>
<feature type="region of interest" description="Disordered" evidence="11">
    <location>
        <begin position="365"/>
        <end position="395"/>
    </location>
</feature>
<evidence type="ECO:0000256" key="10">
    <source>
        <dbReference type="RuleBase" id="RU364107"/>
    </source>
</evidence>
<feature type="compositionally biased region" description="Low complexity" evidence="11">
    <location>
        <begin position="2555"/>
        <end position="2592"/>
    </location>
</feature>
<organism evidence="13 14">
    <name type="scientific">Paratrimastix pyriformis</name>
    <dbReference type="NCBI Taxonomy" id="342808"/>
    <lineage>
        <taxon>Eukaryota</taxon>
        <taxon>Metamonada</taxon>
        <taxon>Preaxostyla</taxon>
        <taxon>Paratrimastigidae</taxon>
        <taxon>Paratrimastix</taxon>
    </lineage>
</organism>
<keyword evidence="14" id="KW-1185">Reference proteome</keyword>
<reference evidence="13" key="1">
    <citation type="journal article" date="2022" name="bioRxiv">
        <title>Genomics of Preaxostyla Flagellates Illuminates Evolutionary Transitions and the Path Towards Mitochondrial Loss.</title>
        <authorList>
            <person name="Novak L.V.F."/>
            <person name="Treitli S.C."/>
            <person name="Pyrih J."/>
            <person name="Halakuc P."/>
            <person name="Pipaliya S.V."/>
            <person name="Vacek V."/>
            <person name="Brzon O."/>
            <person name="Soukal P."/>
            <person name="Eme L."/>
            <person name="Dacks J.B."/>
            <person name="Karnkowska A."/>
            <person name="Elias M."/>
            <person name="Hampl V."/>
        </authorList>
    </citation>
    <scope>NUCLEOTIDE SEQUENCE</scope>
    <source>
        <strain evidence="13">RCP-MX</strain>
    </source>
</reference>
<dbReference type="InterPro" id="IPR000648">
    <property type="entry name" value="Oxysterol-bd"/>
</dbReference>
<keyword evidence="3" id="KW-0479">Metal-binding</keyword>
<feature type="compositionally biased region" description="Low complexity" evidence="11">
    <location>
        <begin position="1645"/>
        <end position="1656"/>
    </location>
</feature>
<evidence type="ECO:0000256" key="2">
    <source>
        <dbReference type="ARBA" id="ARBA00009252"/>
    </source>
</evidence>
<feature type="compositionally biased region" description="Basic residues" evidence="11">
    <location>
        <begin position="718"/>
        <end position="728"/>
    </location>
</feature>
<dbReference type="SUPFAM" id="SSF57903">
    <property type="entry name" value="FYVE/PHD zinc finger"/>
    <property type="match status" value="1"/>
</dbReference>
<dbReference type="EMBL" id="JAPMOS010000234">
    <property type="protein sequence ID" value="KAJ4453629.1"/>
    <property type="molecule type" value="Genomic_DNA"/>
</dbReference>
<keyword evidence="4 10" id="KW-0677">Repeat</keyword>
<accession>A0ABQ8U2Y3</accession>
<dbReference type="PANTHER" id="PTHR21704:SF18">
    <property type="entry name" value="NIPPED-B-LIKE PROTEIN"/>
    <property type="match status" value="1"/>
</dbReference>
<evidence type="ECO:0000256" key="8">
    <source>
        <dbReference type="ARBA" id="ARBA00023306"/>
    </source>
</evidence>
<dbReference type="InterPro" id="IPR019786">
    <property type="entry name" value="Zinc_finger_PHD-type_CS"/>
</dbReference>
<dbReference type="InterPro" id="IPR011989">
    <property type="entry name" value="ARM-like"/>
</dbReference>
<evidence type="ECO:0000256" key="9">
    <source>
        <dbReference type="PROSITE-ProRule" id="PRU00146"/>
    </source>
</evidence>
<protein>
    <recommendedName>
        <fullName evidence="10">Sister chromatid cohesion protein</fullName>
    </recommendedName>
</protein>
<feature type="region of interest" description="Disordered" evidence="11">
    <location>
        <begin position="2028"/>
        <end position="2117"/>
    </location>
</feature>
<evidence type="ECO:0000256" key="7">
    <source>
        <dbReference type="ARBA" id="ARBA00023242"/>
    </source>
</evidence>
<feature type="compositionally biased region" description="Low complexity" evidence="11">
    <location>
        <begin position="2028"/>
        <end position="2045"/>
    </location>
</feature>
<dbReference type="InterPro" id="IPR019787">
    <property type="entry name" value="Znf_PHD-finger"/>
</dbReference>
<keyword evidence="7 10" id="KW-0539">Nucleus</keyword>
<dbReference type="PANTHER" id="PTHR21704">
    <property type="entry name" value="NIPPED-B-LIKE PROTEIN DELANGIN SCC2-RELATED"/>
    <property type="match status" value="1"/>
</dbReference>
<feature type="region of interest" description="Disordered" evidence="11">
    <location>
        <begin position="1"/>
        <end position="37"/>
    </location>
</feature>
<dbReference type="Pfam" id="PF12765">
    <property type="entry name" value="Cohesin_HEAT"/>
    <property type="match status" value="1"/>
</dbReference>
<dbReference type="InterPro" id="IPR037239">
    <property type="entry name" value="OSBP_sf"/>
</dbReference>
<dbReference type="SUPFAM" id="SSF48371">
    <property type="entry name" value="ARM repeat"/>
    <property type="match status" value="1"/>
</dbReference>
<dbReference type="InterPro" id="IPR016024">
    <property type="entry name" value="ARM-type_fold"/>
</dbReference>
<evidence type="ECO:0000313" key="13">
    <source>
        <dbReference type="EMBL" id="KAJ4453629.1"/>
    </source>
</evidence>
<evidence type="ECO:0000256" key="5">
    <source>
        <dbReference type="ARBA" id="ARBA00022771"/>
    </source>
</evidence>
<comment type="subcellular location">
    <subcellularLocation>
        <location evidence="1 10">Nucleus</location>
    </subcellularLocation>
</comment>
<dbReference type="CDD" id="cd15489">
    <property type="entry name" value="PHD_SF"/>
    <property type="match status" value="1"/>
</dbReference>
<gene>
    <name evidence="13" type="ORF">PAPYR_11851</name>
</gene>
<dbReference type="PROSITE" id="PS50016">
    <property type="entry name" value="ZF_PHD_2"/>
    <property type="match status" value="1"/>
</dbReference>